<evidence type="ECO:0000313" key="2">
    <source>
        <dbReference type="EMBL" id="SOY56075.1"/>
    </source>
</evidence>
<name>A0A375BW62_9BURK</name>
<reference evidence="2" key="1">
    <citation type="submission" date="2018-01" db="EMBL/GenBank/DDBJ databases">
        <authorList>
            <person name="Clerissi C."/>
        </authorList>
    </citation>
    <scope>NUCLEOTIDE SEQUENCE</scope>
    <source>
        <strain evidence="2">Cupriavidus taiwanensis STM 3521</strain>
    </source>
</reference>
<protein>
    <submittedName>
        <fullName evidence="2">Exodeoxyribonuclease 7 large subunit (Modular protein)</fullName>
        <ecNumber evidence="2">3.1.11.6</ecNumber>
    </submittedName>
</protein>
<feature type="compositionally biased region" description="Low complexity" evidence="1">
    <location>
        <begin position="24"/>
        <end position="35"/>
    </location>
</feature>
<dbReference type="EMBL" id="OFSP01000025">
    <property type="protein sequence ID" value="SOY56075.1"/>
    <property type="molecule type" value="Genomic_DNA"/>
</dbReference>
<comment type="caution">
    <text evidence="2">The sequence shown here is derived from an EMBL/GenBank/DDBJ whole genome shotgun (WGS) entry which is preliminary data.</text>
</comment>
<organism evidence="2">
    <name type="scientific">Cupriavidus taiwanensis</name>
    <dbReference type="NCBI Taxonomy" id="164546"/>
    <lineage>
        <taxon>Bacteria</taxon>
        <taxon>Pseudomonadati</taxon>
        <taxon>Pseudomonadota</taxon>
        <taxon>Betaproteobacteria</taxon>
        <taxon>Burkholderiales</taxon>
        <taxon>Burkholderiaceae</taxon>
        <taxon>Cupriavidus</taxon>
    </lineage>
</organism>
<keyword evidence="2" id="KW-0378">Hydrolase</keyword>
<feature type="region of interest" description="Disordered" evidence="1">
    <location>
        <begin position="1"/>
        <end position="37"/>
    </location>
</feature>
<dbReference type="GO" id="GO:0008855">
    <property type="term" value="F:exodeoxyribonuclease VII activity"/>
    <property type="evidence" value="ECO:0007669"/>
    <property type="project" value="UniProtKB-EC"/>
</dbReference>
<dbReference type="EC" id="3.1.11.6" evidence="2"/>
<dbReference type="AlphaFoldDB" id="A0A375BW62"/>
<accession>A0A375BW62</accession>
<gene>
    <name evidence="2" type="ORF">CBM2589_B40033</name>
</gene>
<proteinExistence type="predicted"/>
<sequence>MPRPARRMASTPSCSSPRASYIETTARTSTASPSRGWKSTCWLRPRNITQRICARASLSEKYQWPLAARVKFEISPRTQASGKLRSSTRAIAWLSSPTGITSRPLRGVVAEGSREKFGRSDMGKPHAGGVARTCPQHNCNVKGVALMAQPHPETRMDSCKPLILMRFMSATKIRQYNHFSFASTTYMSGQGLVHKVIHSFPG</sequence>
<evidence type="ECO:0000256" key="1">
    <source>
        <dbReference type="SAM" id="MobiDB-lite"/>
    </source>
</evidence>
<dbReference type="Proteomes" id="UP000256297">
    <property type="component" value="Chromosome CBM2589_b"/>
</dbReference>